<keyword evidence="2" id="KW-0229">DNA integration</keyword>
<feature type="active site" description="O-(5'-phospho-DNA)-serine intermediate" evidence="5 6">
    <location>
        <position position="17"/>
    </location>
</feature>
<keyword evidence="4" id="KW-0233">DNA recombination</keyword>
<dbReference type="Gene3D" id="1.10.10.60">
    <property type="entry name" value="Homeodomain-like"/>
    <property type="match status" value="1"/>
</dbReference>
<comment type="similarity">
    <text evidence="1">Belongs to the site-specific recombinase resolvase family.</text>
</comment>
<dbReference type="SMART" id="SM00857">
    <property type="entry name" value="Resolvase"/>
    <property type="match status" value="1"/>
</dbReference>
<name>A0A3P8L239_TSUPA</name>
<reference evidence="8 9" key="1">
    <citation type="submission" date="2018-12" db="EMBL/GenBank/DDBJ databases">
        <authorList>
            <consortium name="Pathogen Informatics"/>
        </authorList>
    </citation>
    <scope>NUCLEOTIDE SEQUENCE [LARGE SCALE GENOMIC DNA]</scope>
    <source>
        <strain evidence="8 9">NCTC10741</strain>
    </source>
</reference>
<dbReference type="GO" id="GO:0015074">
    <property type="term" value="P:DNA integration"/>
    <property type="evidence" value="ECO:0007669"/>
    <property type="project" value="UniProtKB-KW"/>
</dbReference>
<evidence type="ECO:0000256" key="2">
    <source>
        <dbReference type="ARBA" id="ARBA00022908"/>
    </source>
</evidence>
<dbReference type="SUPFAM" id="SSF46689">
    <property type="entry name" value="Homeodomain-like"/>
    <property type="match status" value="1"/>
</dbReference>
<dbReference type="PANTHER" id="PTHR30461">
    <property type="entry name" value="DNA-INVERTASE FROM LAMBDOID PROPHAGE"/>
    <property type="match status" value="1"/>
</dbReference>
<dbReference type="GO" id="GO:0000150">
    <property type="term" value="F:DNA strand exchange activity"/>
    <property type="evidence" value="ECO:0007669"/>
    <property type="project" value="InterPro"/>
</dbReference>
<evidence type="ECO:0000256" key="6">
    <source>
        <dbReference type="PROSITE-ProRule" id="PRU10137"/>
    </source>
</evidence>
<evidence type="ECO:0000256" key="5">
    <source>
        <dbReference type="PIRSR" id="PIRSR606118-50"/>
    </source>
</evidence>
<dbReference type="SUPFAM" id="SSF53041">
    <property type="entry name" value="Resolvase-like"/>
    <property type="match status" value="1"/>
</dbReference>
<dbReference type="InterPro" id="IPR006118">
    <property type="entry name" value="Recombinase_CS"/>
</dbReference>
<dbReference type="RefSeq" id="WP_126195998.1">
    <property type="nucleotide sequence ID" value="NZ_CP085954.1"/>
</dbReference>
<keyword evidence="3" id="KW-0238">DNA-binding</keyword>
<dbReference type="PANTHER" id="PTHR30461:SF26">
    <property type="entry name" value="RESOLVASE HOMOLOG YNEB"/>
    <property type="match status" value="1"/>
</dbReference>
<evidence type="ECO:0000259" key="7">
    <source>
        <dbReference type="PROSITE" id="PS51736"/>
    </source>
</evidence>
<evidence type="ECO:0000256" key="1">
    <source>
        <dbReference type="ARBA" id="ARBA00009913"/>
    </source>
</evidence>
<dbReference type="InterPro" id="IPR050639">
    <property type="entry name" value="SSR_resolvase"/>
</dbReference>
<dbReference type="Gene3D" id="3.40.50.1390">
    <property type="entry name" value="Resolvase, N-terminal catalytic domain"/>
    <property type="match status" value="1"/>
</dbReference>
<evidence type="ECO:0000313" key="9">
    <source>
        <dbReference type="Proteomes" id="UP000271626"/>
    </source>
</evidence>
<evidence type="ECO:0000256" key="4">
    <source>
        <dbReference type="ARBA" id="ARBA00023172"/>
    </source>
</evidence>
<proteinExistence type="inferred from homology"/>
<organism evidence="8 9">
    <name type="scientific">Tsukamurella paurometabola</name>
    <name type="common">Corynebacterium paurometabolum</name>
    <dbReference type="NCBI Taxonomy" id="2061"/>
    <lineage>
        <taxon>Bacteria</taxon>
        <taxon>Bacillati</taxon>
        <taxon>Actinomycetota</taxon>
        <taxon>Actinomycetes</taxon>
        <taxon>Mycobacteriales</taxon>
        <taxon>Tsukamurellaceae</taxon>
        <taxon>Tsukamurella</taxon>
    </lineage>
</organism>
<dbReference type="GO" id="GO:0003677">
    <property type="term" value="F:DNA binding"/>
    <property type="evidence" value="ECO:0007669"/>
    <property type="project" value="UniProtKB-KW"/>
</dbReference>
<dbReference type="EMBL" id="LR131273">
    <property type="protein sequence ID" value="VDR38815.1"/>
    <property type="molecule type" value="Genomic_DNA"/>
</dbReference>
<feature type="domain" description="Resolvase/invertase-type recombinase catalytic" evidence="7">
    <location>
        <begin position="9"/>
        <end position="142"/>
    </location>
</feature>
<dbReference type="FunFam" id="3.40.50.1390:FF:000001">
    <property type="entry name" value="DNA recombinase"/>
    <property type="match status" value="1"/>
</dbReference>
<dbReference type="Pfam" id="PF00239">
    <property type="entry name" value="Resolvase"/>
    <property type="match status" value="1"/>
</dbReference>
<gene>
    <name evidence="8" type="primary">hin_3</name>
    <name evidence="8" type="ORF">NCTC10741_01947</name>
</gene>
<dbReference type="InterPro" id="IPR009057">
    <property type="entry name" value="Homeodomain-like_sf"/>
</dbReference>
<dbReference type="InterPro" id="IPR006120">
    <property type="entry name" value="Resolvase_HTH_dom"/>
</dbReference>
<dbReference type="PROSITE" id="PS51736">
    <property type="entry name" value="RECOMBINASES_3"/>
    <property type="match status" value="1"/>
</dbReference>
<accession>A0A3P8L239</accession>
<dbReference type="Proteomes" id="UP000271626">
    <property type="component" value="Chromosome"/>
</dbReference>
<dbReference type="OrthoDB" id="3405463at2"/>
<evidence type="ECO:0000256" key="3">
    <source>
        <dbReference type="ARBA" id="ARBA00023125"/>
    </source>
</evidence>
<dbReference type="PROSITE" id="PS00398">
    <property type="entry name" value="RECOMBINASES_2"/>
    <property type="match status" value="1"/>
</dbReference>
<protein>
    <submittedName>
        <fullName evidence="8">DNA-invertase hin</fullName>
    </submittedName>
</protein>
<dbReference type="InterPro" id="IPR006119">
    <property type="entry name" value="Resolv_N"/>
</dbReference>
<dbReference type="CDD" id="cd03768">
    <property type="entry name" value="SR_ResInv"/>
    <property type="match status" value="1"/>
</dbReference>
<dbReference type="AlphaFoldDB" id="A0A3P8L239"/>
<evidence type="ECO:0000313" key="8">
    <source>
        <dbReference type="EMBL" id="VDR38815.1"/>
    </source>
</evidence>
<dbReference type="InterPro" id="IPR036162">
    <property type="entry name" value="Resolvase-like_N_sf"/>
</dbReference>
<sequence length="190" mass="20778">MTTATATGQRIGYVRVSTVDQNTDRQLDGIPVDRMFTDKASGKTADRPALAEALRFVRDGDTLVVHSMDRLARNVEDLRRIVRELTAAGVRVEFVKEALTFTGDDSPMSELLLTMLGAVAEFERSLILERQREGIAIAKAAGKYRGRKAKLTDDQAAELRARLAAGESPSKLAADYGISRASVYNYRAAA</sequence>
<dbReference type="PROSITE" id="PS00397">
    <property type="entry name" value="RECOMBINASES_1"/>
    <property type="match status" value="1"/>
</dbReference>
<dbReference type="Pfam" id="PF02796">
    <property type="entry name" value="HTH_7"/>
    <property type="match status" value="1"/>
</dbReference>